<protein>
    <submittedName>
        <fullName evidence="3">Uncharacterized protein</fullName>
    </submittedName>
</protein>
<evidence type="ECO:0000313" key="3">
    <source>
        <dbReference type="EMBL" id="WRQ89219.1"/>
    </source>
</evidence>
<feature type="transmembrane region" description="Helical" evidence="2">
    <location>
        <begin position="155"/>
        <end position="174"/>
    </location>
</feature>
<keyword evidence="2" id="KW-0472">Membrane</keyword>
<keyword evidence="4" id="KW-1185">Reference proteome</keyword>
<feature type="region of interest" description="Disordered" evidence="1">
    <location>
        <begin position="1"/>
        <end position="23"/>
    </location>
</feature>
<accession>A0ABZ1CC05</accession>
<dbReference type="RefSeq" id="WP_221031086.1">
    <property type="nucleotide sequence ID" value="NZ_CP139781.1"/>
</dbReference>
<evidence type="ECO:0000256" key="1">
    <source>
        <dbReference type="SAM" id="MobiDB-lite"/>
    </source>
</evidence>
<feature type="transmembrane region" description="Helical" evidence="2">
    <location>
        <begin position="122"/>
        <end position="143"/>
    </location>
</feature>
<feature type="transmembrane region" description="Helical" evidence="2">
    <location>
        <begin position="35"/>
        <end position="53"/>
    </location>
</feature>
<keyword evidence="2" id="KW-0812">Transmembrane</keyword>
<proteinExistence type="predicted"/>
<name>A0ABZ1CC05_9BACT</name>
<gene>
    <name evidence="3" type="ORF">K1X11_007350</name>
</gene>
<dbReference type="Proteomes" id="UP000738431">
    <property type="component" value="Chromosome"/>
</dbReference>
<dbReference type="EMBL" id="CP139781">
    <property type="protein sequence ID" value="WRQ89219.1"/>
    <property type="molecule type" value="Genomic_DNA"/>
</dbReference>
<feature type="transmembrane region" description="Helical" evidence="2">
    <location>
        <begin position="73"/>
        <end position="90"/>
    </location>
</feature>
<reference evidence="3 4" key="1">
    <citation type="submission" date="2021-08" db="EMBL/GenBank/DDBJ databases">
        <authorList>
            <person name="Zhang D."/>
            <person name="Zhang A."/>
            <person name="Wang L."/>
        </authorList>
    </citation>
    <scope>NUCLEOTIDE SEQUENCE [LARGE SCALE GENOMIC DNA]</scope>
    <source>
        <strain evidence="3 4">WL0086</strain>
    </source>
</reference>
<sequence length="203" mass="23063">MSLDEMESTWHQQPPPPPSSAPHDWIEQTRRSFRWHALLVLFGALANGIGLILQLHRLLTDPGRTFSNSFWELLIPGLTFLICLVGAVLLRRALQRYHSLQHDTRRCLEHILHEKRQEITALTVWLPLTYLGFMGLVILGKFQSIAAEFESPANAWSGAWMAAVLFIVAGAFLFHRANAFLKPEVRELEATLHALDVDLAPRQ</sequence>
<keyword evidence="2" id="KW-1133">Transmembrane helix</keyword>
<reference evidence="3 4" key="2">
    <citation type="submission" date="2023-12" db="EMBL/GenBank/DDBJ databases">
        <title>Description of an unclassified Opitutus bacterium of Verrucomicrobiota.</title>
        <authorList>
            <person name="Zhang D.-F."/>
        </authorList>
    </citation>
    <scope>NUCLEOTIDE SEQUENCE [LARGE SCALE GENOMIC DNA]</scope>
    <source>
        <strain evidence="3 4">WL0086</strain>
    </source>
</reference>
<evidence type="ECO:0000256" key="2">
    <source>
        <dbReference type="SAM" id="Phobius"/>
    </source>
</evidence>
<evidence type="ECO:0000313" key="4">
    <source>
        <dbReference type="Proteomes" id="UP000738431"/>
    </source>
</evidence>
<organism evidence="3 4">
    <name type="scientific">Actomonas aquatica</name>
    <dbReference type="NCBI Taxonomy" id="2866162"/>
    <lineage>
        <taxon>Bacteria</taxon>
        <taxon>Pseudomonadati</taxon>
        <taxon>Verrucomicrobiota</taxon>
        <taxon>Opitutia</taxon>
        <taxon>Opitutales</taxon>
        <taxon>Opitutaceae</taxon>
        <taxon>Actomonas</taxon>
    </lineage>
</organism>